<name>A0A2C6WRU0_9STAP</name>
<sequence>MHIDMNHPVIAINVSLKFYQLQMVSGHLILLTDRIVFKSLKGTHITNVTETILFSEIKNLKMGLSFSPFRIAIIRIDGETWIFDQINRKDAKKFVELYHDIK</sequence>
<protein>
    <recommendedName>
        <fullName evidence="5">YokE-like PH domain-containing protein</fullName>
    </recommendedName>
</protein>
<reference evidence="1" key="3">
    <citation type="submission" date="2017-10" db="EMBL/GenBank/DDBJ databases">
        <authorList>
            <person name="Vrbovska V."/>
            <person name="Kovarovic V."/>
            <person name="Indrakova A."/>
        </authorList>
    </citation>
    <scope>NUCLEOTIDE SEQUENCE</scope>
    <source>
        <strain evidence="1">CCM 8730</strain>
    </source>
</reference>
<organism evidence="1 3">
    <name type="scientific">Staphylococcus edaphicus</name>
    <dbReference type="NCBI Taxonomy" id="1955013"/>
    <lineage>
        <taxon>Bacteria</taxon>
        <taxon>Bacillati</taxon>
        <taxon>Bacillota</taxon>
        <taxon>Bacilli</taxon>
        <taxon>Bacillales</taxon>
        <taxon>Staphylococcaceae</taxon>
        <taxon>Staphylococcus</taxon>
    </lineage>
</organism>
<dbReference type="Proteomes" id="UP000223828">
    <property type="component" value="Unassembled WGS sequence"/>
</dbReference>
<evidence type="ECO:0000313" key="3">
    <source>
        <dbReference type="Proteomes" id="UP000223828"/>
    </source>
</evidence>
<dbReference type="EMBL" id="MRZN01000001">
    <property type="protein sequence ID" value="PHK50823.1"/>
    <property type="molecule type" value="Genomic_DNA"/>
</dbReference>
<dbReference type="EMBL" id="CP093217">
    <property type="protein sequence ID" value="UQW82518.1"/>
    <property type="molecule type" value="Genomic_DNA"/>
</dbReference>
<gene>
    <name evidence="1" type="ORF">BTJ66_00520</name>
    <name evidence="2" type="ORF">MNY58_05485</name>
</gene>
<reference evidence="3" key="2">
    <citation type="submission" date="2017-10" db="EMBL/GenBank/DDBJ databases">
        <title>Staphylococcus edaphicus sp. nov., isolated in Antarctica, harbouring mecC gene and genomic islands essential in adaptation to extreme environment.</title>
        <authorList>
            <person name="Pantucek R."/>
            <person name="Sedlacek I."/>
            <person name="Indrakova A."/>
            <person name="Vrbovska V."/>
            <person name="Maslanova I."/>
            <person name="Kovarovic V."/>
            <person name="Svec P."/>
            <person name="Kralova S."/>
            <person name="Kristofova L."/>
            <person name="Keklakova J."/>
            <person name="Petras P."/>
            <person name="Doskar J."/>
        </authorList>
    </citation>
    <scope>NUCLEOTIDE SEQUENCE [LARGE SCALE GENOMIC DNA]</scope>
    <source>
        <strain evidence="3">CCM 5085</strain>
    </source>
</reference>
<evidence type="ECO:0000313" key="2">
    <source>
        <dbReference type="EMBL" id="UQW82518.1"/>
    </source>
</evidence>
<reference evidence="1" key="1">
    <citation type="journal article" date="2017" name="Appl. Environ. Microbiol.">
        <title>Staphylococcus edaphicus sp. nov., isolated in Antarctica, harbours mecC gene and genomic islands with suspected role in adaptation to extreme environment.</title>
        <authorList>
            <person name="Pantucek R."/>
            <person name="Sedlacek I."/>
            <person name="Indrakova A."/>
            <person name="Vrbovska V."/>
            <person name="Maslanova I."/>
            <person name="Kovarovic V."/>
            <person name="Svec P."/>
            <person name="Kralova S."/>
            <person name="Kristofova L."/>
            <person name="Keklakova J."/>
            <person name="Petras P."/>
            <person name="Doskar J."/>
        </authorList>
    </citation>
    <scope>NUCLEOTIDE SEQUENCE</scope>
    <source>
        <strain evidence="1">CCM 8730</strain>
    </source>
</reference>
<evidence type="ECO:0000313" key="4">
    <source>
        <dbReference type="Proteomes" id="UP001056588"/>
    </source>
</evidence>
<accession>A0A2C6WRU0</accession>
<dbReference type="OrthoDB" id="2406917at2"/>
<dbReference type="Proteomes" id="UP001056588">
    <property type="component" value="Chromosome"/>
</dbReference>
<dbReference type="AlphaFoldDB" id="A0A2C6WRU0"/>
<keyword evidence="4" id="KW-1185">Reference proteome</keyword>
<evidence type="ECO:0000313" key="1">
    <source>
        <dbReference type="EMBL" id="PHK50823.1"/>
    </source>
</evidence>
<reference evidence="2" key="4">
    <citation type="submission" date="2022-03" db="EMBL/GenBank/DDBJ databases">
        <title>Complete Genome Sequence of Staphylococcus edaphicus strain CCM 8731.</title>
        <authorList>
            <person name="Rimmer C.O."/>
            <person name="Thomas J.C."/>
        </authorList>
    </citation>
    <scope>NUCLEOTIDE SEQUENCE</scope>
    <source>
        <strain evidence="2">CCM 8731</strain>
    </source>
</reference>
<evidence type="ECO:0008006" key="5">
    <source>
        <dbReference type="Google" id="ProtNLM"/>
    </source>
</evidence>
<proteinExistence type="predicted"/>
<dbReference type="RefSeq" id="WP_099089055.1">
    <property type="nucleotide sequence ID" value="NZ_CP093217.1"/>
</dbReference>